<evidence type="ECO:0000313" key="2">
    <source>
        <dbReference type="EMBL" id="MBO3277154.1"/>
    </source>
</evidence>
<dbReference type="GO" id="GO:0016740">
    <property type="term" value="F:transferase activity"/>
    <property type="evidence" value="ECO:0007669"/>
    <property type="project" value="UniProtKB-KW"/>
</dbReference>
<dbReference type="EMBL" id="JAELYA010000007">
    <property type="protein sequence ID" value="MBO3277154.1"/>
    <property type="molecule type" value="Genomic_DNA"/>
</dbReference>
<proteinExistence type="predicted"/>
<evidence type="ECO:0000259" key="1">
    <source>
        <dbReference type="Pfam" id="PF04230"/>
    </source>
</evidence>
<feature type="domain" description="Polysaccharide pyruvyl transferase" evidence="1">
    <location>
        <begin position="14"/>
        <end position="280"/>
    </location>
</feature>
<dbReference type="PANTHER" id="PTHR36836">
    <property type="entry name" value="COLANIC ACID BIOSYNTHESIS PROTEIN WCAK"/>
    <property type="match status" value="1"/>
</dbReference>
<gene>
    <name evidence="2" type="ORF">JFY56_18190</name>
</gene>
<protein>
    <submittedName>
        <fullName evidence="2">Polysaccharide pyruvyl transferase family protein</fullName>
    </submittedName>
</protein>
<dbReference type="InterPro" id="IPR007345">
    <property type="entry name" value="Polysacch_pyruvyl_Trfase"/>
</dbReference>
<accession>A0ABS3TX66</accession>
<sequence>MNKVLILHAYSAENAGDGLLVSQAINLAKEALGEQIEITICASHPKSFAQLSNIKILDSMPKWYGYNTRYLRTLFSARKFDVIIGVGGGYLRAGNYNEALKTLLVHGPQLICAAFNGRKSIYLPQSIGPIHRILKPTFYLLLSKLRNVFLRDNRSMSDFPVPTASRMADLAILEVFKNTECKLELASLEPIFSVRFLNGIIPIGVLDLISRFEIYDAYIQSTVRSNDDRPATSLLRPQHIIPRENFIDRNNKPRVVIAMRLHAALMALAAGHFVIHLSYERKGFGAFGDLGLPQYVHNVNNFCIDTIYSQIHSLTEDIDVRSAYKKCIASAKSKTLLEHDSILKHIRKLATN</sequence>
<organism evidence="2 3">
    <name type="scientific">Pseudomonas schmalbachii</name>
    <dbReference type="NCBI Taxonomy" id="2816993"/>
    <lineage>
        <taxon>Bacteria</taxon>
        <taxon>Pseudomonadati</taxon>
        <taxon>Pseudomonadota</taxon>
        <taxon>Gammaproteobacteria</taxon>
        <taxon>Pseudomonadales</taxon>
        <taxon>Pseudomonadaceae</taxon>
        <taxon>Pseudomonas</taxon>
    </lineage>
</organism>
<dbReference type="Proteomes" id="UP000669060">
    <property type="component" value="Unassembled WGS sequence"/>
</dbReference>
<keyword evidence="2" id="KW-0808">Transferase</keyword>
<reference evidence="2 3" key="1">
    <citation type="submission" date="2020-12" db="EMBL/GenBank/DDBJ databases">
        <title>Pseudomonas schmalbachii sp. nov. isolated from millipede gut.</title>
        <authorList>
            <person name="Shelomi M."/>
        </authorList>
    </citation>
    <scope>NUCLEOTIDE SEQUENCE [LARGE SCALE GENOMIC DNA]</scope>
    <source>
        <strain evidence="2 3">Milli4</strain>
    </source>
</reference>
<comment type="caution">
    <text evidence="2">The sequence shown here is derived from an EMBL/GenBank/DDBJ whole genome shotgun (WGS) entry which is preliminary data.</text>
</comment>
<dbReference type="Pfam" id="PF04230">
    <property type="entry name" value="PS_pyruv_trans"/>
    <property type="match status" value="1"/>
</dbReference>
<evidence type="ECO:0000313" key="3">
    <source>
        <dbReference type="Proteomes" id="UP000669060"/>
    </source>
</evidence>
<keyword evidence="3" id="KW-1185">Reference proteome</keyword>
<dbReference type="RefSeq" id="WP_208315341.1">
    <property type="nucleotide sequence ID" value="NZ_JAELYA010000007.1"/>
</dbReference>
<dbReference type="PANTHER" id="PTHR36836:SF1">
    <property type="entry name" value="COLANIC ACID BIOSYNTHESIS PROTEIN WCAK"/>
    <property type="match status" value="1"/>
</dbReference>
<name>A0ABS3TX66_9PSED</name>